<dbReference type="EMBL" id="DRPZ01000010">
    <property type="protein sequence ID" value="HGY08501.1"/>
    <property type="molecule type" value="Genomic_DNA"/>
</dbReference>
<keyword evidence="3 7" id="KW-1133">Transmembrane helix</keyword>
<protein>
    <recommendedName>
        <fullName evidence="7">Endolytic murein transglycosylase</fullName>
        <ecNumber evidence="7">4.2.2.29</ecNumber>
    </recommendedName>
    <alternativeName>
        <fullName evidence="7">Peptidoglycan lytic transglycosylase</fullName>
    </alternativeName>
    <alternativeName>
        <fullName evidence="7">Peptidoglycan polymerization terminase</fullName>
    </alternativeName>
</protein>
<feature type="site" description="Important for catalytic activity" evidence="7">
    <location>
        <position position="227"/>
    </location>
</feature>
<dbReference type="HAMAP" id="MF_02065">
    <property type="entry name" value="MltG"/>
    <property type="match status" value="1"/>
</dbReference>
<dbReference type="EC" id="4.2.2.29" evidence="7"/>
<evidence type="ECO:0000256" key="5">
    <source>
        <dbReference type="ARBA" id="ARBA00023239"/>
    </source>
</evidence>
<evidence type="ECO:0000256" key="1">
    <source>
        <dbReference type="ARBA" id="ARBA00022475"/>
    </source>
</evidence>
<comment type="subcellular location">
    <subcellularLocation>
        <location evidence="7">Cell membrane</location>
        <topology evidence="7">Single-pass membrane protein</topology>
    </subcellularLocation>
</comment>
<dbReference type="Pfam" id="PF02618">
    <property type="entry name" value="YceG"/>
    <property type="match status" value="1"/>
</dbReference>
<dbReference type="GO" id="GO:0005886">
    <property type="term" value="C:plasma membrane"/>
    <property type="evidence" value="ECO:0007669"/>
    <property type="project" value="UniProtKB-SubCell"/>
</dbReference>
<dbReference type="InterPro" id="IPR003770">
    <property type="entry name" value="MLTG-like"/>
</dbReference>
<dbReference type="Gene3D" id="3.30.1490.480">
    <property type="entry name" value="Endolytic murein transglycosylase"/>
    <property type="match status" value="1"/>
</dbReference>
<comment type="similarity">
    <text evidence="7">Belongs to the transglycosylase MltG family.</text>
</comment>
<sequence>MSPQPQPDPPARPRRRFSWAYWALALFVVAAGAAAVWVGWLLGPTGASAIVQIPQGAGAQVVGRILQDHGLVRSGRAFALYARWKKRAAQLQSGYYKLEGRGVPELLDDLTGGQAPVMVRLVFPEGWRAVDYAERLEAAGFDGEGFLAIVRDPPAEWTPAYVEGPTLEGYLFPDTYDLPKGADPDVVVTVMLRRFDREATPERLERARRLNLSVHGWVTLASIVQAEAGGAEEMPYIAGVFLNRLEAGMPLQSDPTVAYALGKRLPELDRYAGDFDVDSPYNTYRHPGLPPGPINNPGLEALLSVLNAKRTGENGLPYFYFFHAGGRLYLSATFNEHLKKLNRYYY</sequence>
<reference evidence="8" key="1">
    <citation type="journal article" date="2020" name="mSystems">
        <title>Genome- and Community-Level Interaction Insights into Carbon Utilization and Element Cycling Functions of Hydrothermarchaeota in Hydrothermal Sediment.</title>
        <authorList>
            <person name="Zhou Z."/>
            <person name="Liu Y."/>
            <person name="Xu W."/>
            <person name="Pan J."/>
            <person name="Luo Z.H."/>
            <person name="Li M."/>
        </authorList>
    </citation>
    <scope>NUCLEOTIDE SEQUENCE [LARGE SCALE GENOMIC DNA]</scope>
    <source>
        <strain evidence="8">HyVt-570</strain>
    </source>
</reference>
<name>A0A7C4ZG90_9DEIN</name>
<dbReference type="GO" id="GO:0009252">
    <property type="term" value="P:peptidoglycan biosynthetic process"/>
    <property type="evidence" value="ECO:0007669"/>
    <property type="project" value="UniProtKB-UniRule"/>
</dbReference>
<evidence type="ECO:0000256" key="2">
    <source>
        <dbReference type="ARBA" id="ARBA00022692"/>
    </source>
</evidence>
<proteinExistence type="inferred from homology"/>
<keyword evidence="1 7" id="KW-1003">Cell membrane</keyword>
<comment type="function">
    <text evidence="7">Functions as a peptidoglycan terminase that cleaves nascent peptidoglycan strands endolytically to terminate their elongation.</text>
</comment>
<evidence type="ECO:0000256" key="3">
    <source>
        <dbReference type="ARBA" id="ARBA00022989"/>
    </source>
</evidence>
<accession>A0A7C4ZG90</accession>
<dbReference type="GO" id="GO:0071555">
    <property type="term" value="P:cell wall organization"/>
    <property type="evidence" value="ECO:0007669"/>
    <property type="project" value="UniProtKB-KW"/>
</dbReference>
<comment type="catalytic activity">
    <reaction evidence="7">
        <text>a peptidoglycan chain = a peptidoglycan chain with N-acetyl-1,6-anhydromuramyl-[peptide] at the reducing end + a peptidoglycan chain with N-acetylglucosamine at the non-reducing end.</text>
        <dbReference type="EC" id="4.2.2.29"/>
    </reaction>
</comment>
<keyword evidence="4 7" id="KW-0472">Membrane</keyword>
<keyword evidence="2 7" id="KW-0812">Transmembrane</keyword>
<organism evidence="8">
    <name type="scientific">Oceanithermus profundus</name>
    <dbReference type="NCBI Taxonomy" id="187137"/>
    <lineage>
        <taxon>Bacteria</taxon>
        <taxon>Thermotogati</taxon>
        <taxon>Deinococcota</taxon>
        <taxon>Deinococci</taxon>
        <taxon>Thermales</taxon>
        <taxon>Thermaceae</taxon>
        <taxon>Oceanithermus</taxon>
    </lineage>
</organism>
<gene>
    <name evidence="7 8" type="primary">mltG</name>
    <name evidence="8" type="ORF">ENK37_00370</name>
</gene>
<dbReference type="NCBIfam" id="TIGR00247">
    <property type="entry name" value="endolytic transglycosylase MltG"/>
    <property type="match status" value="1"/>
</dbReference>
<feature type="transmembrane region" description="Helical" evidence="7">
    <location>
        <begin position="21"/>
        <end position="42"/>
    </location>
</feature>
<evidence type="ECO:0000256" key="4">
    <source>
        <dbReference type="ARBA" id="ARBA00023136"/>
    </source>
</evidence>
<comment type="caution">
    <text evidence="8">The sequence shown here is derived from an EMBL/GenBank/DDBJ whole genome shotgun (WGS) entry which is preliminary data.</text>
</comment>
<dbReference type="AlphaFoldDB" id="A0A7C4ZG90"/>
<dbReference type="PANTHER" id="PTHR30518">
    <property type="entry name" value="ENDOLYTIC MUREIN TRANSGLYCOSYLASE"/>
    <property type="match status" value="1"/>
</dbReference>
<dbReference type="Proteomes" id="UP000885759">
    <property type="component" value="Unassembled WGS sequence"/>
</dbReference>
<evidence type="ECO:0000256" key="6">
    <source>
        <dbReference type="ARBA" id="ARBA00023316"/>
    </source>
</evidence>
<evidence type="ECO:0000313" key="8">
    <source>
        <dbReference type="EMBL" id="HGY08501.1"/>
    </source>
</evidence>
<keyword evidence="6 7" id="KW-0961">Cell wall biogenesis/degradation</keyword>
<evidence type="ECO:0000256" key="7">
    <source>
        <dbReference type="HAMAP-Rule" id="MF_02065"/>
    </source>
</evidence>
<dbReference type="CDD" id="cd08010">
    <property type="entry name" value="MltG_like"/>
    <property type="match status" value="1"/>
</dbReference>
<dbReference type="GO" id="GO:0008932">
    <property type="term" value="F:lytic endotransglycosylase activity"/>
    <property type="evidence" value="ECO:0007669"/>
    <property type="project" value="UniProtKB-UniRule"/>
</dbReference>
<dbReference type="PANTHER" id="PTHR30518:SF2">
    <property type="entry name" value="ENDOLYTIC MUREIN TRANSGLYCOSYLASE"/>
    <property type="match status" value="1"/>
</dbReference>
<keyword evidence="5 7" id="KW-0456">Lyase</keyword>